<protein>
    <submittedName>
        <fullName evidence="2">Uncharacterized protein</fullName>
    </submittedName>
</protein>
<proteinExistence type="predicted"/>
<feature type="region of interest" description="Disordered" evidence="1">
    <location>
        <begin position="269"/>
        <end position="294"/>
    </location>
</feature>
<dbReference type="AlphaFoldDB" id="A0A836KV79"/>
<keyword evidence="3" id="KW-1185">Reference proteome</keyword>
<name>A0A836KV79_9TRYP</name>
<feature type="compositionally biased region" description="Low complexity" evidence="1">
    <location>
        <begin position="93"/>
        <end position="107"/>
    </location>
</feature>
<dbReference type="EMBL" id="JAFEUZ010000013">
    <property type="protein sequence ID" value="KAG5484025.1"/>
    <property type="molecule type" value="Genomic_DNA"/>
</dbReference>
<feature type="region of interest" description="Disordered" evidence="1">
    <location>
        <begin position="76"/>
        <end position="185"/>
    </location>
</feature>
<organism evidence="2 3">
    <name type="scientific">Leishmania martiniquensis</name>
    <dbReference type="NCBI Taxonomy" id="1580590"/>
    <lineage>
        <taxon>Eukaryota</taxon>
        <taxon>Discoba</taxon>
        <taxon>Euglenozoa</taxon>
        <taxon>Kinetoplastea</taxon>
        <taxon>Metakinetoplastina</taxon>
        <taxon>Trypanosomatida</taxon>
        <taxon>Trypanosomatidae</taxon>
        <taxon>Leishmaniinae</taxon>
        <taxon>Leishmania</taxon>
    </lineage>
</organism>
<comment type="caution">
    <text evidence="2">The sequence shown here is derived from an EMBL/GenBank/DDBJ whole genome shotgun (WGS) entry which is preliminary data.</text>
</comment>
<evidence type="ECO:0000256" key="1">
    <source>
        <dbReference type="SAM" id="MobiDB-lite"/>
    </source>
</evidence>
<evidence type="ECO:0000313" key="3">
    <source>
        <dbReference type="Proteomes" id="UP000673552"/>
    </source>
</evidence>
<reference evidence="2 3" key="1">
    <citation type="submission" date="2021-03" db="EMBL/GenBank/DDBJ databases">
        <title>Leishmania (Mundinia) martiniquensis Genome sequencing and assembly.</title>
        <authorList>
            <person name="Almutairi H."/>
            <person name="Gatherer D."/>
        </authorList>
    </citation>
    <scope>NUCLEOTIDE SEQUENCE [LARGE SCALE GENOMIC DNA]</scope>
    <source>
        <strain evidence="2">LSCM1</strain>
    </source>
</reference>
<dbReference type="RefSeq" id="XP_067180265.1">
    <property type="nucleotide sequence ID" value="XM_067323314.1"/>
</dbReference>
<sequence>MPSDFSSVEAELRDIEEAFASGRMNAFGSAFTQDAFVHELKRIAEIETQVFYRTCALLKSSNTNEHTLVTNMYASAQPPSSSQRAGPATMPPSGGVSDGSVRVGTSGMESSMHRGSMSPGSHSPLVPVVPGGRGGMSPATGNSLSAGGSRRQSRYGQESISGAYPFSGLGDGGGSSGAAPHIHQGEWGNEDGFADQAFEDVAAHFDDLESQFYSLGDFLREISKHVIRLNDMSKQVNSSVNGGAAAAVNVNECGTTTDMPQRLSGLGWQDRPDPFADAIGSGSGAGYRADRPPL</sequence>
<gene>
    <name evidence="2" type="ORF">LSCM1_05877</name>
</gene>
<evidence type="ECO:0000313" key="2">
    <source>
        <dbReference type="EMBL" id="KAG5484025.1"/>
    </source>
</evidence>
<dbReference type="OrthoDB" id="249214at2759"/>
<dbReference type="Proteomes" id="UP000673552">
    <property type="component" value="Chromosome 13"/>
</dbReference>
<dbReference type="KEGG" id="lmat:92515826"/>
<accession>A0A836KV79</accession>
<dbReference type="GeneID" id="92515826"/>